<dbReference type="EMBL" id="BAWF01000025">
    <property type="protein sequence ID" value="GAF45699.1"/>
    <property type="molecule type" value="Genomic_DNA"/>
</dbReference>
<name>X0PRW7_RHOWR</name>
<organism evidence="1 2">
    <name type="scientific">Rhodococcus wratislaviensis NBRC 100605</name>
    <dbReference type="NCBI Taxonomy" id="1219028"/>
    <lineage>
        <taxon>Bacteria</taxon>
        <taxon>Bacillati</taxon>
        <taxon>Actinomycetota</taxon>
        <taxon>Actinomycetes</taxon>
        <taxon>Mycobacteriales</taxon>
        <taxon>Nocardiaceae</taxon>
        <taxon>Rhodococcus</taxon>
    </lineage>
</organism>
<protein>
    <submittedName>
        <fullName evidence="1">Uncharacterized protein</fullName>
    </submittedName>
</protein>
<keyword evidence="2" id="KW-1185">Reference proteome</keyword>
<gene>
    <name evidence="1" type="ORF">RW1_025_00280</name>
</gene>
<proteinExistence type="predicted"/>
<evidence type="ECO:0000313" key="1">
    <source>
        <dbReference type="EMBL" id="GAF45699.1"/>
    </source>
</evidence>
<dbReference type="Proteomes" id="UP000019491">
    <property type="component" value="Unassembled WGS sequence"/>
</dbReference>
<comment type="caution">
    <text evidence="1">The sequence shown here is derived from an EMBL/GenBank/DDBJ whole genome shotgun (WGS) entry which is preliminary data.</text>
</comment>
<accession>X0PRW7</accession>
<reference evidence="1 2" key="1">
    <citation type="submission" date="2014-02" db="EMBL/GenBank/DDBJ databases">
        <title>Whole genome shotgun sequence of Rhodococcus wratislaviensis NBRC 100605.</title>
        <authorList>
            <person name="Hosoyama A."/>
            <person name="Tsuchikane K."/>
            <person name="Yoshida I."/>
            <person name="Ohji S."/>
            <person name="Ichikawa N."/>
            <person name="Yamazoe A."/>
            <person name="Fujita N."/>
        </authorList>
    </citation>
    <scope>NUCLEOTIDE SEQUENCE [LARGE SCALE GENOMIC DNA]</scope>
    <source>
        <strain evidence="1 2">NBRC 100605</strain>
    </source>
</reference>
<dbReference type="AlphaFoldDB" id="X0PRW7"/>
<evidence type="ECO:0000313" key="2">
    <source>
        <dbReference type="Proteomes" id="UP000019491"/>
    </source>
</evidence>
<sequence length="342" mass="36177">MVPGDRLLSGALLLLRRAEVRVVSGGPADLDLVLPGGGTVAVRVKVFGRPPTPSIVEGLRRGCRGDRFLLVTSHATSYLRGLAAEGVMDLIAVEEGRVIIGGIDHTAASTEAGSEDRGLRRGRRPWTRWAVERLLLLAEQPLTQVELAAVLRVTQQSVSHVLRGHRFASRTDRGWVIGQRAEALDGVLAEYPGPGGVSTYWYGLDPVVRQAEAAATWCAESNVGCVLTGDVAADVYAPWRLPAVAGLYSGGLLDFTAAGFTPATDAEYTLVVTVPQDPTVWRTAAAAAQPTARVDPAAVDAVPPVRVDPIIALRDVLASAGPDAAEAGEHLRRAILDGTWRG</sequence>